<dbReference type="AlphaFoldDB" id="A0A6A6X197"/>
<keyword evidence="4" id="KW-1185">Reference proteome</keyword>
<proteinExistence type="predicted"/>
<reference evidence="3" key="1">
    <citation type="journal article" date="2020" name="Stud. Mycol.">
        <title>101 Dothideomycetes genomes: a test case for predicting lifestyles and emergence of pathogens.</title>
        <authorList>
            <person name="Haridas S."/>
            <person name="Albert R."/>
            <person name="Binder M."/>
            <person name="Bloem J."/>
            <person name="Labutti K."/>
            <person name="Salamov A."/>
            <person name="Andreopoulos B."/>
            <person name="Baker S."/>
            <person name="Barry K."/>
            <person name="Bills G."/>
            <person name="Bluhm B."/>
            <person name="Cannon C."/>
            <person name="Castanera R."/>
            <person name="Culley D."/>
            <person name="Daum C."/>
            <person name="Ezra D."/>
            <person name="Gonzalez J."/>
            <person name="Henrissat B."/>
            <person name="Kuo A."/>
            <person name="Liang C."/>
            <person name="Lipzen A."/>
            <person name="Lutzoni F."/>
            <person name="Magnuson J."/>
            <person name="Mondo S."/>
            <person name="Nolan M."/>
            <person name="Ohm R."/>
            <person name="Pangilinan J."/>
            <person name="Park H.-J."/>
            <person name="Ramirez L."/>
            <person name="Alfaro M."/>
            <person name="Sun H."/>
            <person name="Tritt A."/>
            <person name="Yoshinaga Y."/>
            <person name="Zwiers L.-H."/>
            <person name="Turgeon B."/>
            <person name="Goodwin S."/>
            <person name="Spatafora J."/>
            <person name="Crous P."/>
            <person name="Grigoriev I."/>
        </authorList>
    </citation>
    <scope>NUCLEOTIDE SEQUENCE</scope>
    <source>
        <strain evidence="3">CBS 109.77</strain>
    </source>
</reference>
<evidence type="ECO:0008006" key="5">
    <source>
        <dbReference type="Google" id="ProtNLM"/>
    </source>
</evidence>
<dbReference type="Pfam" id="PF20345">
    <property type="entry name" value="DUF6640"/>
    <property type="match status" value="1"/>
</dbReference>
<feature type="transmembrane region" description="Helical" evidence="1">
    <location>
        <begin position="49"/>
        <end position="64"/>
    </location>
</feature>
<dbReference type="InterPro" id="IPR046580">
    <property type="entry name" value="DUF6640"/>
</dbReference>
<keyword evidence="1" id="KW-0812">Transmembrane</keyword>
<evidence type="ECO:0000313" key="4">
    <source>
        <dbReference type="Proteomes" id="UP000799757"/>
    </source>
</evidence>
<keyword evidence="1" id="KW-0472">Membrane</keyword>
<organism evidence="3 4">
    <name type="scientific">Melanomma pulvis-pyrius CBS 109.77</name>
    <dbReference type="NCBI Taxonomy" id="1314802"/>
    <lineage>
        <taxon>Eukaryota</taxon>
        <taxon>Fungi</taxon>
        <taxon>Dikarya</taxon>
        <taxon>Ascomycota</taxon>
        <taxon>Pezizomycotina</taxon>
        <taxon>Dothideomycetes</taxon>
        <taxon>Pleosporomycetidae</taxon>
        <taxon>Pleosporales</taxon>
        <taxon>Melanommataceae</taxon>
        <taxon>Melanomma</taxon>
    </lineage>
</organism>
<dbReference type="EMBL" id="MU002104">
    <property type="protein sequence ID" value="KAF2789923.1"/>
    <property type="molecule type" value="Genomic_DNA"/>
</dbReference>
<dbReference type="OrthoDB" id="2819018at2759"/>
<evidence type="ECO:0000313" key="3">
    <source>
        <dbReference type="EMBL" id="KAF2789923.1"/>
    </source>
</evidence>
<name>A0A6A6X197_9PLEO</name>
<gene>
    <name evidence="3" type="ORF">K505DRAFT_327910</name>
</gene>
<feature type="transmembrane region" description="Helical" evidence="1">
    <location>
        <begin position="76"/>
        <end position="93"/>
    </location>
</feature>
<dbReference type="Proteomes" id="UP000799757">
    <property type="component" value="Unassembled WGS sequence"/>
</dbReference>
<keyword evidence="2" id="KW-0732">Signal</keyword>
<protein>
    <recommendedName>
        <fullName evidence="5">Acetyltransferase</fullName>
    </recommendedName>
</protein>
<accession>A0A6A6X197</accession>
<feature type="signal peptide" evidence="2">
    <location>
        <begin position="1"/>
        <end position="25"/>
    </location>
</feature>
<keyword evidence="1" id="KW-1133">Transmembrane helix</keyword>
<evidence type="ECO:0000256" key="1">
    <source>
        <dbReference type="SAM" id="Phobius"/>
    </source>
</evidence>
<evidence type="ECO:0000256" key="2">
    <source>
        <dbReference type="SAM" id="SignalP"/>
    </source>
</evidence>
<feature type="chain" id="PRO_5025444866" description="Acetyltransferase" evidence="2">
    <location>
        <begin position="26"/>
        <end position="146"/>
    </location>
</feature>
<sequence length="146" mass="15919">MTSLTIGKAILALAAVFTAVGPVMADFNHTHVYNPNWPPHARFHNGQTMSTGVALGLSALYFLYRRPSASSSLAHNLNIAIFLIHLYYIPSLSGGLYPGALFLDPEFGEGRPQIWIFSAIMGFSWAGWWIARKGIAGVGPGLEKRM</sequence>
<feature type="transmembrane region" description="Helical" evidence="1">
    <location>
        <begin position="113"/>
        <end position="131"/>
    </location>
</feature>